<evidence type="ECO:0000256" key="2">
    <source>
        <dbReference type="ARBA" id="ARBA00022801"/>
    </source>
</evidence>
<sequence length="759" mass="87760">MSILNHPDYSEELQRLNYTLDYLRGYNENVEKEKSRVDKDVDYGMKHYNSDNAEQFNELVINKVLKESLNQKLKDIDKSLIKPYFARVDFLEQGTSNIQKLYIGKMSLLRNKDQETIIIDWRAPIATLYYEGRLGEASFESLEGKICGDIRLKRQYGIEQAELKEIYDIDITTNDDFLQAALGSSKDNRLKDIVSTIQAEQNKVIRADMWKPLIVQGAAGGGKTTIALHRIAYLLYNYGKNLKPKNFMIIAPNTFFLSYISEVLPDLGVENVLQTTFEDFAINIIGKKYKIMSPNDKLASFISSRDKSYYSNLIKRISTFKSSLEFKAVIDRYLEKVQEMFIPEEDFKLDTYVLLTYEEIKALFMSEYCSLPMTQRILEIKKTLVNKVKYKKAPILEEVEKKYDRKIDEVREKMDDCPERRKAIIELTEKRDAHLKKIREDSKTIVKEYISKCTTMTPMEHYKSLFSDDGLFCDLAKGIIDEELLRQVATETLAILENNIVEVEDLAPLMYIKHSIYGLDEKIEVRHVVIDEAQDYSLFQLFILKRIIGGNSFSILGDLCQGIYSYRGINNWKEAAENIFGEDNYDFLTLEQSYRTTIEIMNAANSVIKFLNNAAFQEAKPVIRHGDEVKVTIRNDMKEMCESIAENITRINKEGFKSAAIICKTLEECKKIKEHLKRLGFDIHIITGKEKEYSGGVVLIPSYLVKGLEFDVVVVANANKEQYTTKELDVKLLYIAMTRPLHRLYIYSIGEKAEMLNSI</sequence>
<dbReference type="EC" id="5.6.2.4" evidence="7"/>
<keyword evidence="4 9" id="KW-0067">ATP-binding</keyword>
<gene>
    <name evidence="11" type="ORF">bsdE14_33680</name>
</gene>
<evidence type="ECO:0000313" key="12">
    <source>
        <dbReference type="Proteomes" id="UP001208567"/>
    </source>
</evidence>
<dbReference type="Pfam" id="PF13361">
    <property type="entry name" value="UvrD_C"/>
    <property type="match status" value="1"/>
</dbReference>
<comment type="caution">
    <text evidence="11">The sequence shown here is derived from an EMBL/GenBank/DDBJ whole genome shotgun (WGS) entry which is preliminary data.</text>
</comment>
<dbReference type="NCBIfam" id="NF041464">
    <property type="entry name" value="HelD_BACSU"/>
    <property type="match status" value="1"/>
</dbReference>
<feature type="binding site" evidence="9">
    <location>
        <begin position="217"/>
        <end position="224"/>
    </location>
    <ligand>
        <name>ATP</name>
        <dbReference type="ChEBI" id="CHEBI:30616"/>
    </ligand>
</feature>
<evidence type="ECO:0000313" key="11">
    <source>
        <dbReference type="EMBL" id="GLC31958.1"/>
    </source>
</evidence>
<evidence type="ECO:0000256" key="8">
    <source>
        <dbReference type="ARBA" id="ARBA00048988"/>
    </source>
</evidence>
<dbReference type="InterPro" id="IPR000212">
    <property type="entry name" value="DNA_helicase_UvrD/REP"/>
</dbReference>
<dbReference type="Pfam" id="PF00580">
    <property type="entry name" value="UvrD-helicase"/>
    <property type="match status" value="1"/>
</dbReference>
<reference evidence="11 12" key="1">
    <citation type="journal article" date="2024" name="Int. J. Syst. Evol. Microbiol.">
        <title>Clostridium omnivorum sp. nov., isolated from anoxic soil under the treatment of reductive soil disinfestation.</title>
        <authorList>
            <person name="Ueki A."/>
            <person name="Tonouchi A."/>
            <person name="Kaku N."/>
            <person name="Honma S."/>
            <person name="Ueki K."/>
        </authorList>
    </citation>
    <scope>NUCLEOTIDE SEQUENCE [LARGE SCALE GENOMIC DNA]</scope>
    <source>
        <strain evidence="11 12">E14</strain>
    </source>
</reference>
<dbReference type="PANTHER" id="PTHR11070:SF17">
    <property type="entry name" value="DNA HELICASE IV"/>
    <property type="match status" value="1"/>
</dbReference>
<evidence type="ECO:0000256" key="5">
    <source>
        <dbReference type="ARBA" id="ARBA00023235"/>
    </source>
</evidence>
<keyword evidence="2 9" id="KW-0378">Hydrolase</keyword>
<name>A0ABQ5N9R2_9CLOT</name>
<accession>A0ABQ5N9R2</accession>
<dbReference type="InterPro" id="IPR014017">
    <property type="entry name" value="DNA_helicase_UvrD-like_C"/>
</dbReference>
<dbReference type="InterPro" id="IPR027785">
    <property type="entry name" value="UvrD-like_helicase_C"/>
</dbReference>
<keyword evidence="1 9" id="KW-0547">Nucleotide-binding</keyword>
<keyword evidence="5" id="KW-0413">Isomerase</keyword>
<dbReference type="Proteomes" id="UP001208567">
    <property type="component" value="Unassembled WGS sequence"/>
</dbReference>
<dbReference type="EMBL" id="BRXR01000001">
    <property type="protein sequence ID" value="GLC31958.1"/>
    <property type="molecule type" value="Genomic_DNA"/>
</dbReference>
<protein>
    <recommendedName>
        <fullName evidence="7">DNA 3'-5' helicase</fullName>
        <ecNumber evidence="7">5.6.2.4</ecNumber>
    </recommendedName>
</protein>
<dbReference type="PANTHER" id="PTHR11070">
    <property type="entry name" value="UVRD / RECB / PCRA DNA HELICASE FAMILY MEMBER"/>
    <property type="match status" value="1"/>
</dbReference>
<dbReference type="Gene3D" id="3.40.50.300">
    <property type="entry name" value="P-loop containing nucleotide triphosphate hydrolases"/>
    <property type="match status" value="3"/>
</dbReference>
<feature type="domain" description="UvrD-like helicase ATP-binding" evidence="10">
    <location>
        <begin position="196"/>
        <end position="597"/>
    </location>
</feature>
<proteinExistence type="predicted"/>
<evidence type="ECO:0000256" key="3">
    <source>
        <dbReference type="ARBA" id="ARBA00022806"/>
    </source>
</evidence>
<dbReference type="InterPro" id="IPR027417">
    <property type="entry name" value="P-loop_NTPase"/>
</dbReference>
<dbReference type="PROSITE" id="PS51198">
    <property type="entry name" value="UVRD_HELICASE_ATP_BIND"/>
    <property type="match status" value="1"/>
</dbReference>
<evidence type="ECO:0000256" key="1">
    <source>
        <dbReference type="ARBA" id="ARBA00022741"/>
    </source>
</evidence>
<dbReference type="InterPro" id="IPR014016">
    <property type="entry name" value="UvrD-like_ATP-bd"/>
</dbReference>
<evidence type="ECO:0000256" key="7">
    <source>
        <dbReference type="ARBA" id="ARBA00034808"/>
    </source>
</evidence>
<dbReference type="InterPro" id="IPR048228">
    <property type="entry name" value="HelD_bacillota"/>
</dbReference>
<keyword evidence="3 9" id="KW-0347">Helicase</keyword>
<dbReference type="GO" id="GO:0004386">
    <property type="term" value="F:helicase activity"/>
    <property type="evidence" value="ECO:0007669"/>
    <property type="project" value="UniProtKB-KW"/>
</dbReference>
<dbReference type="SUPFAM" id="SSF52540">
    <property type="entry name" value="P-loop containing nucleoside triphosphate hydrolases"/>
    <property type="match status" value="1"/>
</dbReference>
<keyword evidence="12" id="KW-1185">Reference proteome</keyword>
<dbReference type="Pfam" id="PF13538">
    <property type="entry name" value="UvrD_C_2"/>
    <property type="match status" value="1"/>
</dbReference>
<evidence type="ECO:0000256" key="9">
    <source>
        <dbReference type="PROSITE-ProRule" id="PRU00560"/>
    </source>
</evidence>
<organism evidence="11 12">
    <name type="scientific">Clostridium omnivorum</name>
    <dbReference type="NCBI Taxonomy" id="1604902"/>
    <lineage>
        <taxon>Bacteria</taxon>
        <taxon>Bacillati</taxon>
        <taxon>Bacillota</taxon>
        <taxon>Clostridia</taxon>
        <taxon>Eubacteriales</taxon>
        <taxon>Clostridiaceae</taxon>
        <taxon>Clostridium</taxon>
    </lineage>
</organism>
<comment type="catalytic activity">
    <reaction evidence="8">
        <text>ATP + H2O = ADP + phosphate + H(+)</text>
        <dbReference type="Rhea" id="RHEA:13065"/>
        <dbReference type="ChEBI" id="CHEBI:15377"/>
        <dbReference type="ChEBI" id="CHEBI:15378"/>
        <dbReference type="ChEBI" id="CHEBI:30616"/>
        <dbReference type="ChEBI" id="CHEBI:43474"/>
        <dbReference type="ChEBI" id="CHEBI:456216"/>
        <dbReference type="EC" id="5.6.2.4"/>
    </reaction>
</comment>
<evidence type="ECO:0000259" key="10">
    <source>
        <dbReference type="PROSITE" id="PS51198"/>
    </source>
</evidence>
<evidence type="ECO:0000256" key="4">
    <source>
        <dbReference type="ARBA" id="ARBA00022840"/>
    </source>
</evidence>
<evidence type="ECO:0000256" key="6">
    <source>
        <dbReference type="ARBA" id="ARBA00034617"/>
    </source>
</evidence>
<dbReference type="RefSeq" id="WP_264851272.1">
    <property type="nucleotide sequence ID" value="NZ_BRXR01000001.1"/>
</dbReference>
<comment type="catalytic activity">
    <reaction evidence="6">
        <text>Couples ATP hydrolysis with the unwinding of duplex DNA by translocating in the 3'-5' direction.</text>
        <dbReference type="EC" id="5.6.2.4"/>
    </reaction>
</comment>